<dbReference type="Pfam" id="PF13102">
    <property type="entry name" value="Phage_int_SAM_5"/>
    <property type="match status" value="1"/>
</dbReference>
<dbReference type="RefSeq" id="WP_089770166.1">
    <property type="nucleotide sequence ID" value="NZ_FNWX01000022.1"/>
</dbReference>
<gene>
    <name evidence="4" type="ORF">SAMN05421793_1228</name>
</gene>
<evidence type="ECO:0000256" key="2">
    <source>
        <dbReference type="ARBA" id="ARBA00023172"/>
    </source>
</evidence>
<dbReference type="GO" id="GO:0006310">
    <property type="term" value="P:DNA recombination"/>
    <property type="evidence" value="ECO:0007669"/>
    <property type="project" value="UniProtKB-KW"/>
</dbReference>
<evidence type="ECO:0000313" key="5">
    <source>
        <dbReference type="Proteomes" id="UP000198555"/>
    </source>
</evidence>
<keyword evidence="2" id="KW-0233">DNA recombination</keyword>
<dbReference type="GO" id="GO:0003677">
    <property type="term" value="F:DNA binding"/>
    <property type="evidence" value="ECO:0007669"/>
    <property type="project" value="UniProtKB-KW"/>
</dbReference>
<sequence>MPSITYLLRSKNNNPFILRLQIFDDSKISETNKKGISFLEAKTNIWVFTNDELKDFPMVDPVKYWRDNKKYKGYSQEIRDRIIDINSKQKDLKDFILSRFDLSFNEKENILPSKEWLQSIVTEYYDNKKKEADKVKKTNTPTTLLWHFENYIKLKSIDLGDRTVLKLKDMVKILTEYEAFESSKKGYKWQIEVSEVDEDLKYRLSDYLLNIKSYSRNTVAKIIKVIRTICNYSPRYGITLSNTYDDFKMAYEDKDVVFLSFDELKTIKDTSVPAELQNAKDWLYLSCFLGQRISDFMRFEKSMIVKKGDTYTIDFIQEKTGKKMQLVLHPEVLKYLKDNNMSFPQPILEQRYNDQIKIICKLAGITEKVKGSVMTEIKKGVWRNKAGVYPKYELIGSHIGRKSFASNFYGLIPTTLIMQVTGHSEERTLLEYIGKKDDTNNAMIQNYYNNIKI</sequence>
<dbReference type="GO" id="GO:0015074">
    <property type="term" value="P:DNA integration"/>
    <property type="evidence" value="ECO:0007669"/>
    <property type="project" value="InterPro"/>
</dbReference>
<evidence type="ECO:0000259" key="3">
    <source>
        <dbReference type="Pfam" id="PF13102"/>
    </source>
</evidence>
<organism evidence="4 5">
    <name type="scientific">Epilithonimonas hominis</name>
    <dbReference type="NCBI Taxonomy" id="420404"/>
    <lineage>
        <taxon>Bacteria</taxon>
        <taxon>Pseudomonadati</taxon>
        <taxon>Bacteroidota</taxon>
        <taxon>Flavobacteriia</taxon>
        <taxon>Flavobacteriales</taxon>
        <taxon>Weeksellaceae</taxon>
        <taxon>Chryseobacterium group</taxon>
        <taxon>Epilithonimonas</taxon>
    </lineage>
</organism>
<dbReference type="AlphaFoldDB" id="A0A1H6KBU0"/>
<dbReference type="InterPro" id="IPR025269">
    <property type="entry name" value="SAM-like_dom"/>
</dbReference>
<dbReference type="EMBL" id="FNWX01000022">
    <property type="protein sequence ID" value="SEH70899.1"/>
    <property type="molecule type" value="Genomic_DNA"/>
</dbReference>
<dbReference type="Gene3D" id="1.10.150.130">
    <property type="match status" value="1"/>
</dbReference>
<keyword evidence="5" id="KW-1185">Reference proteome</keyword>
<dbReference type="STRING" id="420404.SAMN05421793_1228"/>
<dbReference type="InterPro" id="IPR010998">
    <property type="entry name" value="Integrase_recombinase_N"/>
</dbReference>
<accession>A0A1H6KBU0</accession>
<evidence type="ECO:0000313" key="4">
    <source>
        <dbReference type="EMBL" id="SEH70899.1"/>
    </source>
</evidence>
<evidence type="ECO:0000256" key="1">
    <source>
        <dbReference type="ARBA" id="ARBA00023125"/>
    </source>
</evidence>
<name>A0A1H6KBU0_9FLAO</name>
<reference evidence="5" key="1">
    <citation type="submission" date="2016-10" db="EMBL/GenBank/DDBJ databases">
        <authorList>
            <person name="Varghese N."/>
            <person name="Submissions S."/>
        </authorList>
    </citation>
    <scope>NUCLEOTIDE SEQUENCE [LARGE SCALE GENOMIC DNA]</scope>
    <source>
        <strain evidence="5">DSM 19326</strain>
    </source>
</reference>
<dbReference type="Gene3D" id="1.10.443.10">
    <property type="entry name" value="Intergrase catalytic core"/>
    <property type="match status" value="1"/>
</dbReference>
<dbReference type="InterPro" id="IPR011010">
    <property type="entry name" value="DNA_brk_join_enz"/>
</dbReference>
<proteinExistence type="predicted"/>
<feature type="domain" description="Phage integrase SAM-like" evidence="3">
    <location>
        <begin position="143"/>
        <end position="248"/>
    </location>
</feature>
<dbReference type="SUPFAM" id="SSF56349">
    <property type="entry name" value="DNA breaking-rejoining enzymes"/>
    <property type="match status" value="1"/>
</dbReference>
<dbReference type="InterPro" id="IPR013762">
    <property type="entry name" value="Integrase-like_cat_sf"/>
</dbReference>
<protein>
    <recommendedName>
        <fullName evidence="3">Phage integrase SAM-like domain-containing protein</fullName>
    </recommendedName>
</protein>
<dbReference type="Proteomes" id="UP000198555">
    <property type="component" value="Unassembled WGS sequence"/>
</dbReference>
<keyword evidence="1" id="KW-0238">DNA-binding</keyword>